<organism evidence="1 2">
    <name type="scientific">Campylobacter concisus</name>
    <dbReference type="NCBI Taxonomy" id="199"/>
    <lineage>
        <taxon>Bacteria</taxon>
        <taxon>Pseudomonadati</taxon>
        <taxon>Campylobacterota</taxon>
        <taxon>Epsilonproteobacteria</taxon>
        <taxon>Campylobacterales</taxon>
        <taxon>Campylobacteraceae</taxon>
        <taxon>Campylobacter</taxon>
    </lineage>
</organism>
<gene>
    <name evidence="1" type="ORF">CCS77_0337</name>
</gene>
<name>A0A2R4NY95_9BACT</name>
<evidence type="ECO:0000313" key="2">
    <source>
        <dbReference type="Proteomes" id="UP000241854"/>
    </source>
</evidence>
<dbReference type="EMBL" id="CP021642">
    <property type="protein sequence ID" value="AVX43398.1"/>
    <property type="molecule type" value="Genomic_DNA"/>
</dbReference>
<protein>
    <submittedName>
        <fullName evidence="1">Uncharacterized protein</fullName>
    </submittedName>
</protein>
<accession>A0A2R4NY95</accession>
<proteinExistence type="predicted"/>
<evidence type="ECO:0000313" key="1">
    <source>
        <dbReference type="EMBL" id="AVX43398.1"/>
    </source>
</evidence>
<reference evidence="1 2" key="1">
    <citation type="journal article" date="2018" name="Emerg. Microbes Infect.">
        <title>Genomic analysis of oral Campylobacter concisus strains identified a potential bacterial molecular marker associated with active Crohn's disease.</title>
        <authorList>
            <person name="Liu F."/>
            <person name="Ma R."/>
            <person name="Tay C.Y.A."/>
            <person name="Octavia S."/>
            <person name="Lan R."/>
            <person name="Chung H.K.L."/>
            <person name="Riordan S.M."/>
            <person name="Grimm M.C."/>
            <person name="Leong R.W."/>
            <person name="Tanaka M.M."/>
            <person name="Connor S."/>
            <person name="Zhang L."/>
        </authorList>
    </citation>
    <scope>NUCLEOTIDE SEQUENCE [LARGE SCALE GENOMIC DNA]</scope>
    <source>
        <strain evidence="1 2">P2CDO4</strain>
    </source>
</reference>
<dbReference type="AlphaFoldDB" id="A0A2R4NY95"/>
<dbReference type="Proteomes" id="UP000241854">
    <property type="component" value="Chromosome"/>
</dbReference>
<sequence>MVALERLNFKFLALVFKFDLLNLNSAGLCRTQAHFLPRKNGAKNLFFKI</sequence>